<organism evidence="2 3">
    <name type="scientific">Mycena maculata</name>
    <dbReference type="NCBI Taxonomy" id="230809"/>
    <lineage>
        <taxon>Eukaryota</taxon>
        <taxon>Fungi</taxon>
        <taxon>Dikarya</taxon>
        <taxon>Basidiomycota</taxon>
        <taxon>Agaricomycotina</taxon>
        <taxon>Agaricomycetes</taxon>
        <taxon>Agaricomycetidae</taxon>
        <taxon>Agaricales</taxon>
        <taxon>Marasmiineae</taxon>
        <taxon>Mycenaceae</taxon>
        <taxon>Mycena</taxon>
    </lineage>
</organism>
<comment type="caution">
    <text evidence="2">The sequence shown here is derived from an EMBL/GenBank/DDBJ whole genome shotgun (WGS) entry which is preliminary data.</text>
</comment>
<feature type="region of interest" description="Disordered" evidence="1">
    <location>
        <begin position="1"/>
        <end position="20"/>
    </location>
</feature>
<evidence type="ECO:0000256" key="1">
    <source>
        <dbReference type="SAM" id="MobiDB-lite"/>
    </source>
</evidence>
<evidence type="ECO:0000313" key="2">
    <source>
        <dbReference type="EMBL" id="KAJ7764624.1"/>
    </source>
</evidence>
<feature type="region of interest" description="Disordered" evidence="1">
    <location>
        <begin position="46"/>
        <end position="65"/>
    </location>
</feature>
<keyword evidence="3" id="KW-1185">Reference proteome</keyword>
<name>A0AAD7JKU8_9AGAR</name>
<protein>
    <submittedName>
        <fullName evidence="2">Uncharacterized protein</fullName>
    </submittedName>
</protein>
<dbReference type="Proteomes" id="UP001215280">
    <property type="component" value="Unassembled WGS sequence"/>
</dbReference>
<accession>A0AAD7JKU8</accession>
<dbReference type="AlphaFoldDB" id="A0AAD7JKU8"/>
<gene>
    <name evidence="2" type="ORF">DFH07DRAFT_770470</name>
</gene>
<reference evidence="2" key="1">
    <citation type="submission" date="2023-03" db="EMBL/GenBank/DDBJ databases">
        <title>Massive genome expansion in bonnet fungi (Mycena s.s.) driven by repeated elements and novel gene families across ecological guilds.</title>
        <authorList>
            <consortium name="Lawrence Berkeley National Laboratory"/>
            <person name="Harder C.B."/>
            <person name="Miyauchi S."/>
            <person name="Viragh M."/>
            <person name="Kuo A."/>
            <person name="Thoen E."/>
            <person name="Andreopoulos B."/>
            <person name="Lu D."/>
            <person name="Skrede I."/>
            <person name="Drula E."/>
            <person name="Henrissat B."/>
            <person name="Morin E."/>
            <person name="Kohler A."/>
            <person name="Barry K."/>
            <person name="LaButti K."/>
            <person name="Morin E."/>
            <person name="Salamov A."/>
            <person name="Lipzen A."/>
            <person name="Mereny Z."/>
            <person name="Hegedus B."/>
            <person name="Baldrian P."/>
            <person name="Stursova M."/>
            <person name="Weitz H."/>
            <person name="Taylor A."/>
            <person name="Grigoriev I.V."/>
            <person name="Nagy L.G."/>
            <person name="Martin F."/>
            <person name="Kauserud H."/>
        </authorList>
    </citation>
    <scope>NUCLEOTIDE SEQUENCE</scope>
    <source>
        <strain evidence="2">CBHHK188m</strain>
    </source>
</reference>
<proteinExistence type="predicted"/>
<dbReference type="EMBL" id="JARJLG010000037">
    <property type="protein sequence ID" value="KAJ7764624.1"/>
    <property type="molecule type" value="Genomic_DNA"/>
</dbReference>
<sequence>MTEIARSDDSASRPRKSVSDTLDFCKQAEGRTKIIGEKPCLDKFGEMLPSEGRGTSRNGPDKGRRAHHMSCLWACGLVGFFGLYKLVQAPARLDQPASSALQRCLSGERSLDRVGIVLGSVQGVVSQARD</sequence>
<feature type="compositionally biased region" description="Basic and acidic residues" evidence="1">
    <location>
        <begin position="1"/>
        <end position="12"/>
    </location>
</feature>
<evidence type="ECO:0000313" key="3">
    <source>
        <dbReference type="Proteomes" id="UP001215280"/>
    </source>
</evidence>